<comment type="similarity">
    <text evidence="1">Belongs to the PPR family. P subfamily.</text>
</comment>
<feature type="repeat" description="PPR" evidence="3">
    <location>
        <begin position="379"/>
        <end position="413"/>
    </location>
</feature>
<dbReference type="PROSITE" id="PS51375">
    <property type="entry name" value="PPR"/>
    <property type="match status" value="6"/>
</dbReference>
<dbReference type="EMBL" id="JAVYJV010000002">
    <property type="protein sequence ID" value="KAK4377276.1"/>
    <property type="molecule type" value="Genomic_DNA"/>
</dbReference>
<dbReference type="PANTHER" id="PTHR47447">
    <property type="entry name" value="OS03G0856100 PROTEIN"/>
    <property type="match status" value="1"/>
</dbReference>
<gene>
    <name evidence="4" type="ORF">RND71_003572</name>
</gene>
<comment type="caution">
    <text evidence="4">The sequence shown here is derived from an EMBL/GenBank/DDBJ whole genome shotgun (WGS) entry which is preliminary data.</text>
</comment>
<accession>A0AAE1VU86</accession>
<evidence type="ECO:0000313" key="5">
    <source>
        <dbReference type="Proteomes" id="UP001291623"/>
    </source>
</evidence>
<dbReference type="InterPro" id="IPR002885">
    <property type="entry name" value="PPR_rpt"/>
</dbReference>
<organism evidence="4 5">
    <name type="scientific">Anisodus tanguticus</name>
    <dbReference type="NCBI Taxonomy" id="243964"/>
    <lineage>
        <taxon>Eukaryota</taxon>
        <taxon>Viridiplantae</taxon>
        <taxon>Streptophyta</taxon>
        <taxon>Embryophyta</taxon>
        <taxon>Tracheophyta</taxon>
        <taxon>Spermatophyta</taxon>
        <taxon>Magnoliopsida</taxon>
        <taxon>eudicotyledons</taxon>
        <taxon>Gunneridae</taxon>
        <taxon>Pentapetalae</taxon>
        <taxon>asterids</taxon>
        <taxon>lamiids</taxon>
        <taxon>Solanales</taxon>
        <taxon>Solanaceae</taxon>
        <taxon>Solanoideae</taxon>
        <taxon>Hyoscyameae</taxon>
        <taxon>Anisodus</taxon>
    </lineage>
</organism>
<dbReference type="Proteomes" id="UP001291623">
    <property type="component" value="Unassembled WGS sequence"/>
</dbReference>
<evidence type="ECO:0000313" key="4">
    <source>
        <dbReference type="EMBL" id="KAK4377276.1"/>
    </source>
</evidence>
<dbReference type="InterPro" id="IPR011990">
    <property type="entry name" value="TPR-like_helical_dom_sf"/>
</dbReference>
<dbReference type="Pfam" id="PF13041">
    <property type="entry name" value="PPR_2"/>
    <property type="match status" value="2"/>
</dbReference>
<proteinExistence type="inferred from homology"/>
<protein>
    <recommendedName>
        <fullName evidence="6">Pentatricopeptide repeat-containing protein</fullName>
    </recommendedName>
</protein>
<dbReference type="NCBIfam" id="TIGR00756">
    <property type="entry name" value="PPR"/>
    <property type="match status" value="6"/>
</dbReference>
<name>A0AAE1VU86_9SOLA</name>
<feature type="repeat" description="PPR" evidence="3">
    <location>
        <begin position="344"/>
        <end position="378"/>
    </location>
</feature>
<keyword evidence="5" id="KW-1185">Reference proteome</keyword>
<sequence length="557" mass="62539">MLSPVTRRTVSSIPLTKHTLTSSFSSSSSTSTSTSNKDETLVSSTITILKYHRSKSRWSEILSLVHHTSGFTPSQFCQIILQLRNTPHLALRFFHFTIQRSICTHSISSYATIIHILSRSRHKSQALDLIKSAIRKFPDISNPPPKFQELSNPPGKFPDLPNPPGKFPDLSNPLGNFLDLSNNNISSVIPQVGSTLGGREAVSDRTSAHDPYLSNPPQIFKILVKTYRTCDSAPFVFDLLIKAYLDAKKIDLSVQLVRILGSKNIFPHIVVCNSLIELIAKSRGPFVAYDMYREIFNEREVKGKGVIANAYTFNILMVAFLREGVIEKVEEVWKEMMERNCAPNAYSYSVLMATYCEDGRMENAMKVWEEMGGEGVKHDIVAYNTIIEGFCKVGEVERAEEVFREMVFDGVECTCVTLEHLINGHCMSGNVDAALVLYKDMCRKGFKPESSTIDVVVEVLCDKSGVFEALEFVGAVIKKHDIVPRKTTYELLIRSLCKGGWMEEALKLQVEMVGKGYAPNLEIYSAFIDGYIKQGDDKKAETLRDEMLRNKIPCKDN</sequence>
<dbReference type="PANTHER" id="PTHR47447:SF21">
    <property type="entry name" value="PENTACOTRIPEPTIDE-REPEAT REGION OF PRORP DOMAIN-CONTAINING PROTEIN"/>
    <property type="match status" value="1"/>
</dbReference>
<reference evidence="4" key="1">
    <citation type="submission" date="2023-12" db="EMBL/GenBank/DDBJ databases">
        <title>Genome assembly of Anisodus tanguticus.</title>
        <authorList>
            <person name="Wang Y.-J."/>
        </authorList>
    </citation>
    <scope>NUCLEOTIDE SEQUENCE</scope>
    <source>
        <strain evidence="4">KB-2021</strain>
        <tissue evidence="4">Leaf</tissue>
    </source>
</reference>
<keyword evidence="2" id="KW-0677">Repeat</keyword>
<feature type="repeat" description="PPR" evidence="3">
    <location>
        <begin position="414"/>
        <end position="448"/>
    </location>
</feature>
<evidence type="ECO:0008006" key="6">
    <source>
        <dbReference type="Google" id="ProtNLM"/>
    </source>
</evidence>
<dbReference type="AlphaFoldDB" id="A0AAE1VU86"/>
<feature type="repeat" description="PPR" evidence="3">
    <location>
        <begin position="485"/>
        <end position="519"/>
    </location>
</feature>
<feature type="repeat" description="PPR" evidence="3">
    <location>
        <begin position="520"/>
        <end position="554"/>
    </location>
</feature>
<dbReference type="Gene3D" id="1.25.40.10">
    <property type="entry name" value="Tetratricopeptide repeat domain"/>
    <property type="match status" value="4"/>
</dbReference>
<evidence type="ECO:0000256" key="3">
    <source>
        <dbReference type="PROSITE-ProRule" id="PRU00708"/>
    </source>
</evidence>
<evidence type="ECO:0000256" key="2">
    <source>
        <dbReference type="ARBA" id="ARBA00022737"/>
    </source>
</evidence>
<dbReference type="Pfam" id="PF01535">
    <property type="entry name" value="PPR"/>
    <property type="match status" value="2"/>
</dbReference>
<feature type="repeat" description="PPR" evidence="3">
    <location>
        <begin position="309"/>
        <end position="343"/>
    </location>
</feature>
<evidence type="ECO:0000256" key="1">
    <source>
        <dbReference type="ARBA" id="ARBA00007626"/>
    </source>
</evidence>